<keyword evidence="2" id="KW-0812">Transmembrane</keyword>
<evidence type="ECO:0000256" key="3">
    <source>
        <dbReference type="SAM" id="SignalP"/>
    </source>
</evidence>
<feature type="region of interest" description="Disordered" evidence="1">
    <location>
        <begin position="638"/>
        <end position="671"/>
    </location>
</feature>
<protein>
    <recommendedName>
        <fullName evidence="6">ASST-domain-containing protein</fullName>
    </recommendedName>
</protein>
<dbReference type="PANTHER" id="PTHR35340">
    <property type="entry name" value="PQQ ENZYME REPEAT PROTEIN-RELATED"/>
    <property type="match status" value="1"/>
</dbReference>
<reference evidence="4 5" key="1">
    <citation type="submission" date="2023-08" db="EMBL/GenBank/DDBJ databases">
        <title>Black Yeasts Isolated from many extreme environments.</title>
        <authorList>
            <person name="Coleine C."/>
            <person name="Stajich J.E."/>
            <person name="Selbmann L."/>
        </authorList>
    </citation>
    <scope>NUCLEOTIDE SEQUENCE [LARGE SCALE GENOMIC DNA]</scope>
    <source>
        <strain evidence="4 5">CCFEE 5885</strain>
    </source>
</reference>
<keyword evidence="3" id="KW-0732">Signal</keyword>
<sequence length="671" mass="75581">MDVRFLLVLLLHLLPSSLADIPPFVNDYAYQQGELGPYPRQTFFSDLEVIAPLANVVVEQQDGASPAAYVTWAGHGDNIKTVPQLLDARTLSVVYQGPQYDEDTFGFSVQTCNDTDYLVWWAGTNINGRAAGYIYIFNSTYHQVWNVSSIGLEYVDAHDVNLTPDCHVIYTAYQSRVFDLRDFGSDDFQLTNDSWLMDSYFQEVDLATNELLFEWRASDHIDLHDSLWPAEVETQGNESWHGWDYFHINSVQKDHRGNFLVSARHTNALYYIDGNDGSVTWTLGGPRNEFHDLDDGRATDFSWQHDARWIDDSLTTISLFDDRSCGYFYPHDKVSRGIIVNLDYDSMTAQLCDEYRAPDNITAVRKGGMHYLENGNVLLGYGSEPGFTEFDPNGTILWDVRFGPVMKDIDRLTADNYRAYKLDWVGTPHWDPRIAPGPSFNGTPVSLFNATYEDLYANLINDTAYFSWNGATMPKKWLVLASHDPTKVIRRKSLLQKIDKTGFETGVHIGDAGPYVCAIALGEDDAILGITPLMNIDTGMTTAIVDTAPSLYHQYAVFKKNWPQSHRGNKTVIEAAGLVAISLIIALAIFVWCRCDQLARMLSTVLKRRDYHPVAPGDELEKQIRPRQRGVSVSSAIDSDTALMSHGLAPNGQDMEQEVGERRTHTAQESL</sequence>
<evidence type="ECO:0000256" key="1">
    <source>
        <dbReference type="SAM" id="MobiDB-lite"/>
    </source>
</evidence>
<evidence type="ECO:0000313" key="4">
    <source>
        <dbReference type="EMBL" id="KAK5095693.1"/>
    </source>
</evidence>
<dbReference type="Proteomes" id="UP001345013">
    <property type="component" value="Unassembled WGS sequence"/>
</dbReference>
<dbReference type="Pfam" id="PF14269">
    <property type="entry name" value="Arylsulfotran_2"/>
    <property type="match status" value="1"/>
</dbReference>
<name>A0ABR0KGL0_9EURO</name>
<feature type="transmembrane region" description="Helical" evidence="2">
    <location>
        <begin position="575"/>
        <end position="593"/>
    </location>
</feature>
<dbReference type="InterPro" id="IPR039535">
    <property type="entry name" value="ASST-like"/>
</dbReference>
<evidence type="ECO:0000256" key="2">
    <source>
        <dbReference type="SAM" id="Phobius"/>
    </source>
</evidence>
<proteinExistence type="predicted"/>
<evidence type="ECO:0008006" key="6">
    <source>
        <dbReference type="Google" id="ProtNLM"/>
    </source>
</evidence>
<gene>
    <name evidence="4" type="ORF">LTR24_002910</name>
</gene>
<keyword evidence="5" id="KW-1185">Reference proteome</keyword>
<organism evidence="4 5">
    <name type="scientific">Lithohypha guttulata</name>
    <dbReference type="NCBI Taxonomy" id="1690604"/>
    <lineage>
        <taxon>Eukaryota</taxon>
        <taxon>Fungi</taxon>
        <taxon>Dikarya</taxon>
        <taxon>Ascomycota</taxon>
        <taxon>Pezizomycotina</taxon>
        <taxon>Eurotiomycetes</taxon>
        <taxon>Chaetothyriomycetidae</taxon>
        <taxon>Chaetothyriales</taxon>
        <taxon>Trichomeriaceae</taxon>
        <taxon>Lithohypha</taxon>
    </lineage>
</organism>
<accession>A0ABR0KGL0</accession>
<dbReference type="PANTHER" id="PTHR35340:SF5">
    <property type="entry name" value="ASST-DOMAIN-CONTAINING PROTEIN"/>
    <property type="match status" value="1"/>
</dbReference>
<feature type="chain" id="PRO_5047088794" description="ASST-domain-containing protein" evidence="3">
    <location>
        <begin position="20"/>
        <end position="671"/>
    </location>
</feature>
<dbReference type="InterPro" id="IPR053143">
    <property type="entry name" value="Arylsulfate_ST"/>
</dbReference>
<keyword evidence="2" id="KW-0472">Membrane</keyword>
<evidence type="ECO:0000313" key="5">
    <source>
        <dbReference type="Proteomes" id="UP001345013"/>
    </source>
</evidence>
<keyword evidence="2" id="KW-1133">Transmembrane helix</keyword>
<feature type="signal peptide" evidence="3">
    <location>
        <begin position="1"/>
        <end position="19"/>
    </location>
</feature>
<feature type="compositionally biased region" description="Basic and acidic residues" evidence="1">
    <location>
        <begin position="659"/>
        <end position="671"/>
    </location>
</feature>
<comment type="caution">
    <text evidence="4">The sequence shown here is derived from an EMBL/GenBank/DDBJ whole genome shotgun (WGS) entry which is preliminary data.</text>
</comment>
<dbReference type="EMBL" id="JAVRRG010000026">
    <property type="protein sequence ID" value="KAK5095693.1"/>
    <property type="molecule type" value="Genomic_DNA"/>
</dbReference>